<organism evidence="4 5">
    <name type="scientific">Thermoactinomyces daqus</name>
    <dbReference type="NCBI Taxonomy" id="1329516"/>
    <lineage>
        <taxon>Bacteria</taxon>
        <taxon>Bacillati</taxon>
        <taxon>Bacillota</taxon>
        <taxon>Bacilli</taxon>
        <taxon>Bacillales</taxon>
        <taxon>Thermoactinomycetaceae</taxon>
        <taxon>Thermoactinomyces</taxon>
    </lineage>
</organism>
<dbReference type="InterPro" id="IPR050553">
    <property type="entry name" value="Thioredoxin_ResA/DsbE_sf"/>
</dbReference>
<proteinExistence type="predicted"/>
<keyword evidence="2" id="KW-0812">Transmembrane</keyword>
<dbReference type="OrthoDB" id="25753at2"/>
<dbReference type="EMBL" id="JACEIP010000002">
    <property type="protein sequence ID" value="MBA4541646.1"/>
    <property type="molecule type" value="Genomic_DNA"/>
</dbReference>
<evidence type="ECO:0000313" key="4">
    <source>
        <dbReference type="EMBL" id="MBA4541646.1"/>
    </source>
</evidence>
<dbReference type="InterPro" id="IPR000866">
    <property type="entry name" value="AhpC/TSA"/>
</dbReference>
<dbReference type="InterPro" id="IPR036249">
    <property type="entry name" value="Thioredoxin-like_sf"/>
</dbReference>
<keyword evidence="2" id="KW-0472">Membrane</keyword>
<dbReference type="Pfam" id="PF00578">
    <property type="entry name" value="AhpC-TSA"/>
    <property type="match status" value="1"/>
</dbReference>
<name>A0A7W1X7V0_9BACL</name>
<reference evidence="4 5" key="1">
    <citation type="submission" date="2020-07" db="EMBL/GenBank/DDBJ databases">
        <authorList>
            <person name="Feng H."/>
        </authorList>
    </citation>
    <scope>NUCLEOTIDE SEQUENCE [LARGE SCALE GENOMIC DNA]</scope>
    <source>
        <strain evidence="5">s-11</strain>
    </source>
</reference>
<evidence type="ECO:0000313" key="5">
    <source>
        <dbReference type="Proteomes" id="UP000530514"/>
    </source>
</evidence>
<dbReference type="AlphaFoldDB" id="A0A7W1X7V0"/>
<protein>
    <submittedName>
        <fullName evidence="4">TlpA family protein disulfide reductase</fullName>
    </submittedName>
</protein>
<evidence type="ECO:0000256" key="1">
    <source>
        <dbReference type="ARBA" id="ARBA00023157"/>
    </source>
</evidence>
<comment type="caution">
    <text evidence="4">The sequence shown here is derived from an EMBL/GenBank/DDBJ whole genome shotgun (WGS) entry which is preliminary data.</text>
</comment>
<dbReference type="PANTHER" id="PTHR42852">
    <property type="entry name" value="THIOL:DISULFIDE INTERCHANGE PROTEIN DSBE"/>
    <property type="match status" value="1"/>
</dbReference>
<dbReference type="GO" id="GO:0016209">
    <property type="term" value="F:antioxidant activity"/>
    <property type="evidence" value="ECO:0007669"/>
    <property type="project" value="InterPro"/>
</dbReference>
<dbReference type="Proteomes" id="UP000530514">
    <property type="component" value="Unassembled WGS sequence"/>
</dbReference>
<keyword evidence="5" id="KW-1185">Reference proteome</keyword>
<dbReference type="RefSeq" id="WP_160173852.1">
    <property type="nucleotide sequence ID" value="NZ_JACEIP010000002.1"/>
</dbReference>
<dbReference type="CDD" id="cd02966">
    <property type="entry name" value="TlpA_like_family"/>
    <property type="match status" value="1"/>
</dbReference>
<keyword evidence="2" id="KW-1133">Transmembrane helix</keyword>
<dbReference type="PANTHER" id="PTHR42852:SF17">
    <property type="entry name" value="THIOREDOXIN-LIKE PROTEIN HI_1115"/>
    <property type="match status" value="1"/>
</dbReference>
<gene>
    <name evidence="4" type="ORF">H1164_01830</name>
</gene>
<dbReference type="SUPFAM" id="SSF52833">
    <property type="entry name" value="Thioredoxin-like"/>
    <property type="match status" value="1"/>
</dbReference>
<dbReference type="PROSITE" id="PS51352">
    <property type="entry name" value="THIOREDOXIN_2"/>
    <property type="match status" value="1"/>
</dbReference>
<dbReference type="GO" id="GO:0016491">
    <property type="term" value="F:oxidoreductase activity"/>
    <property type="evidence" value="ECO:0007669"/>
    <property type="project" value="InterPro"/>
</dbReference>
<evidence type="ECO:0000256" key="2">
    <source>
        <dbReference type="SAM" id="Phobius"/>
    </source>
</evidence>
<feature type="domain" description="Thioredoxin" evidence="3">
    <location>
        <begin position="51"/>
        <end position="190"/>
    </location>
</feature>
<accession>A0A7W1X7V0</accession>
<dbReference type="Gene3D" id="3.40.30.10">
    <property type="entry name" value="Glutaredoxin"/>
    <property type="match status" value="1"/>
</dbReference>
<sequence length="193" mass="22014">MKSVRVFAWVLLVALLGGAFWHYIEKKETGEAKSRQTPVYTVSDYIQDHVPKTGTKAPDFTLPKWGGGEAGLGQSKGKPVVINFWATYCDYCQEEMAAFQRVYAQMGDQVNFYMIDAAYTEHEAAIGRFVKRNHITLPVLLDQSGDVGNSYFAKAFPQTFILDREHRIFYHHSGPMMEELLREQLQKVLKKGK</sequence>
<dbReference type="InterPro" id="IPR013766">
    <property type="entry name" value="Thioredoxin_domain"/>
</dbReference>
<keyword evidence="1" id="KW-1015">Disulfide bond</keyword>
<feature type="transmembrane region" description="Helical" evidence="2">
    <location>
        <begin position="6"/>
        <end position="24"/>
    </location>
</feature>
<evidence type="ECO:0000259" key="3">
    <source>
        <dbReference type="PROSITE" id="PS51352"/>
    </source>
</evidence>